<dbReference type="InterPro" id="IPR011059">
    <property type="entry name" value="Metal-dep_hydrolase_composite"/>
</dbReference>
<protein>
    <submittedName>
        <fullName evidence="3">Dihydroorotase</fullName>
    </submittedName>
</protein>
<name>A0A2S5A5N5_9SPHI</name>
<dbReference type="OrthoDB" id="9765462at2"/>
<dbReference type="GO" id="GO:0046872">
    <property type="term" value="F:metal ion binding"/>
    <property type="evidence" value="ECO:0007669"/>
    <property type="project" value="InterPro"/>
</dbReference>
<gene>
    <name evidence="3" type="ORF">C3K47_04810</name>
</gene>
<dbReference type="GO" id="GO:0004151">
    <property type="term" value="F:dihydroorotase activity"/>
    <property type="evidence" value="ECO:0007669"/>
    <property type="project" value="InterPro"/>
</dbReference>
<feature type="domain" description="Dihydroorotase catalytic" evidence="2">
    <location>
        <begin position="50"/>
        <end position="235"/>
    </location>
</feature>
<evidence type="ECO:0000256" key="1">
    <source>
        <dbReference type="ARBA" id="ARBA00022975"/>
    </source>
</evidence>
<dbReference type="GO" id="GO:0005737">
    <property type="term" value="C:cytoplasm"/>
    <property type="evidence" value="ECO:0007669"/>
    <property type="project" value="TreeGrafter"/>
</dbReference>
<dbReference type="GO" id="GO:0004038">
    <property type="term" value="F:allantoinase activity"/>
    <property type="evidence" value="ECO:0007669"/>
    <property type="project" value="TreeGrafter"/>
</dbReference>
<reference evidence="3 4" key="1">
    <citation type="submission" date="2018-01" db="EMBL/GenBank/DDBJ databases">
        <authorList>
            <person name="Gaut B.S."/>
            <person name="Morton B.R."/>
            <person name="Clegg M.T."/>
            <person name="Duvall M.R."/>
        </authorList>
    </citation>
    <scope>NUCLEOTIDE SEQUENCE [LARGE SCALE GENOMIC DNA]</scope>
    <source>
        <strain evidence="3 4">HR-AV</strain>
    </source>
</reference>
<dbReference type="SUPFAM" id="SSF51338">
    <property type="entry name" value="Composite domain of metallo-dependent hydrolases"/>
    <property type="match status" value="1"/>
</dbReference>
<sequence>MKFLIKSATIVDPNSSFNGQVKDILIDKGQIVQIDSEIEAKGAELYDATGQFVSPGWMDMHANFGDPGLETKEDINSGCAAAAAGGFTAVAVMPNTNPPLHSKSEIEYLKNRAKGQAVDVFPIGSLSVKREGVDIAELYDMTQSGAVAFSDGNKPVQNAGLMMRSLQYALAFNGLVISYAEDASIAEKAKVNEGVTSTYLGMKGIPNMAEELMVARDIFLAEYTGGKIHFTTVSTAGSVELIRAARKKGLQVTADVAAHHLLLDDSVLMGFDSNYKVKPPLRSQHDIKALKAGLKEGVIDAVVSQHTPHEIEFKDQEFETSAFGISSLETTYAVFNMACEKVLALEEMVDALAISPREILNLEIPVVDLNKKANITIFDPDHKWTLASENIRSKSKNTPFIGKELKGKAFAIFNNGQLKIN</sequence>
<dbReference type="InterPro" id="IPR032466">
    <property type="entry name" value="Metal_Hydrolase"/>
</dbReference>
<dbReference type="NCBIfam" id="TIGR00857">
    <property type="entry name" value="pyrC_multi"/>
    <property type="match status" value="1"/>
</dbReference>
<dbReference type="GO" id="GO:0006221">
    <property type="term" value="P:pyrimidine nucleotide biosynthetic process"/>
    <property type="evidence" value="ECO:0007669"/>
    <property type="project" value="UniProtKB-KW"/>
</dbReference>
<dbReference type="InterPro" id="IPR024403">
    <property type="entry name" value="DHOase_cat"/>
</dbReference>
<dbReference type="SUPFAM" id="SSF51556">
    <property type="entry name" value="Metallo-dependent hydrolases"/>
    <property type="match status" value="1"/>
</dbReference>
<dbReference type="InterPro" id="IPR004722">
    <property type="entry name" value="DHOase"/>
</dbReference>
<dbReference type="RefSeq" id="WP_103787986.1">
    <property type="nucleotide sequence ID" value="NZ_PQVF01000003.1"/>
</dbReference>
<dbReference type="CDD" id="cd01317">
    <property type="entry name" value="DHOase_IIa"/>
    <property type="match status" value="1"/>
</dbReference>
<dbReference type="PANTHER" id="PTHR43668">
    <property type="entry name" value="ALLANTOINASE"/>
    <property type="match status" value="1"/>
</dbReference>
<dbReference type="Gene3D" id="2.30.40.10">
    <property type="entry name" value="Urease, subunit C, domain 1"/>
    <property type="match status" value="1"/>
</dbReference>
<evidence type="ECO:0000313" key="4">
    <source>
        <dbReference type="Proteomes" id="UP000236893"/>
    </source>
</evidence>
<organism evidence="3 4">
    <name type="scientific">Solitalea longa</name>
    <dbReference type="NCBI Taxonomy" id="2079460"/>
    <lineage>
        <taxon>Bacteria</taxon>
        <taxon>Pseudomonadati</taxon>
        <taxon>Bacteroidota</taxon>
        <taxon>Sphingobacteriia</taxon>
        <taxon>Sphingobacteriales</taxon>
        <taxon>Sphingobacteriaceae</taxon>
        <taxon>Solitalea</taxon>
    </lineage>
</organism>
<dbReference type="Pfam" id="PF12890">
    <property type="entry name" value="DHOase"/>
    <property type="match status" value="1"/>
</dbReference>
<evidence type="ECO:0000259" key="2">
    <source>
        <dbReference type="Pfam" id="PF12890"/>
    </source>
</evidence>
<accession>A0A2S5A5N5</accession>
<evidence type="ECO:0000313" key="3">
    <source>
        <dbReference type="EMBL" id="POY37855.1"/>
    </source>
</evidence>
<comment type="caution">
    <text evidence="3">The sequence shown here is derived from an EMBL/GenBank/DDBJ whole genome shotgun (WGS) entry which is preliminary data.</text>
</comment>
<keyword evidence="1" id="KW-0665">Pyrimidine biosynthesis</keyword>
<dbReference type="InterPro" id="IPR050138">
    <property type="entry name" value="DHOase/Allantoinase_Hydrolase"/>
</dbReference>
<dbReference type="EMBL" id="PQVF01000003">
    <property type="protein sequence ID" value="POY37855.1"/>
    <property type="molecule type" value="Genomic_DNA"/>
</dbReference>
<dbReference type="PANTHER" id="PTHR43668:SF2">
    <property type="entry name" value="ALLANTOINASE"/>
    <property type="match status" value="1"/>
</dbReference>
<dbReference type="Proteomes" id="UP000236893">
    <property type="component" value="Unassembled WGS sequence"/>
</dbReference>
<keyword evidence="4" id="KW-1185">Reference proteome</keyword>
<dbReference type="GO" id="GO:0006145">
    <property type="term" value="P:purine nucleobase catabolic process"/>
    <property type="evidence" value="ECO:0007669"/>
    <property type="project" value="TreeGrafter"/>
</dbReference>
<proteinExistence type="predicted"/>
<dbReference type="AlphaFoldDB" id="A0A2S5A5N5"/>
<dbReference type="Gene3D" id="3.20.20.140">
    <property type="entry name" value="Metal-dependent hydrolases"/>
    <property type="match status" value="1"/>
</dbReference>